<evidence type="ECO:0000259" key="9">
    <source>
        <dbReference type="PROSITE" id="PS51186"/>
    </source>
</evidence>
<evidence type="ECO:0000256" key="3">
    <source>
        <dbReference type="ARBA" id="ARBA00012355"/>
    </source>
</evidence>
<gene>
    <name evidence="8" type="primary">ectA</name>
    <name evidence="10" type="ORF">GGQ68_002565</name>
</gene>
<proteinExistence type="inferred from homology"/>
<accession>A0A7W6DNX5</accession>
<name>A0A7W6DNX5_9RHOB</name>
<evidence type="ECO:0000256" key="6">
    <source>
        <dbReference type="ARBA" id="ARBA00023315"/>
    </source>
</evidence>
<comment type="pathway">
    <text evidence="1 8">Amine and polyamine biosynthesis; ectoine biosynthesis; L-ectoine from L-aspartate 4-semialdehyde: step 2/3.</text>
</comment>
<comment type="caution">
    <text evidence="10">The sequence shown here is derived from an EMBL/GenBank/DDBJ whole genome shotgun (WGS) entry which is preliminary data.</text>
</comment>
<evidence type="ECO:0000256" key="1">
    <source>
        <dbReference type="ARBA" id="ARBA00004978"/>
    </source>
</evidence>
<keyword evidence="6 8" id="KW-0012">Acyltransferase</keyword>
<protein>
    <recommendedName>
        <fullName evidence="4 8">L-2,4-diaminobutyric acid acetyltransferase</fullName>
        <shortName evidence="8">DABA acetyltransferase</shortName>
        <ecNumber evidence="3 8">2.3.1.178</ecNumber>
    </recommendedName>
</protein>
<keyword evidence="11" id="KW-1185">Reference proteome</keyword>
<evidence type="ECO:0000313" key="10">
    <source>
        <dbReference type="EMBL" id="MBB3986227.1"/>
    </source>
</evidence>
<dbReference type="PROSITE" id="PS51186">
    <property type="entry name" value="GNAT"/>
    <property type="match status" value="1"/>
</dbReference>
<evidence type="ECO:0000256" key="8">
    <source>
        <dbReference type="RuleBase" id="RU365045"/>
    </source>
</evidence>
<organism evidence="10 11">
    <name type="scientific">Sagittula marina</name>
    <dbReference type="NCBI Taxonomy" id="943940"/>
    <lineage>
        <taxon>Bacteria</taxon>
        <taxon>Pseudomonadati</taxon>
        <taxon>Pseudomonadota</taxon>
        <taxon>Alphaproteobacteria</taxon>
        <taxon>Rhodobacterales</taxon>
        <taxon>Roseobacteraceae</taxon>
        <taxon>Sagittula</taxon>
    </lineage>
</organism>
<dbReference type="GO" id="GO:0019491">
    <property type="term" value="P:ectoine biosynthetic process"/>
    <property type="evidence" value="ECO:0007669"/>
    <property type="project" value="UniProtKB-UniPathway"/>
</dbReference>
<dbReference type="Proteomes" id="UP000541426">
    <property type="component" value="Unassembled WGS sequence"/>
</dbReference>
<dbReference type="SUPFAM" id="SSF55729">
    <property type="entry name" value="Acyl-CoA N-acyltransferases (Nat)"/>
    <property type="match status" value="1"/>
</dbReference>
<evidence type="ECO:0000313" key="11">
    <source>
        <dbReference type="Proteomes" id="UP000541426"/>
    </source>
</evidence>
<dbReference type="InterPro" id="IPR012772">
    <property type="entry name" value="Ectoine_EctA"/>
</dbReference>
<dbReference type="NCBIfam" id="TIGR02406">
    <property type="entry name" value="ectoine_EctA"/>
    <property type="match status" value="1"/>
</dbReference>
<evidence type="ECO:0000256" key="2">
    <source>
        <dbReference type="ARBA" id="ARBA00010712"/>
    </source>
</evidence>
<dbReference type="CDD" id="cd04301">
    <property type="entry name" value="NAT_SF"/>
    <property type="match status" value="1"/>
</dbReference>
<dbReference type="AlphaFoldDB" id="A0A7W6DNX5"/>
<comment type="function">
    <text evidence="8">Catalyzes the acetylation of L-2,4-diaminobutyrate (DABA) to gamma-N-acetyl-alpha,gamma-diaminobutyric acid (ADABA) with acetyl coenzyme A.</text>
</comment>
<evidence type="ECO:0000256" key="4">
    <source>
        <dbReference type="ARBA" id="ARBA00017935"/>
    </source>
</evidence>
<dbReference type="EMBL" id="JACIEJ010000005">
    <property type="protein sequence ID" value="MBB3986227.1"/>
    <property type="molecule type" value="Genomic_DNA"/>
</dbReference>
<dbReference type="EC" id="2.3.1.178" evidence="3 8"/>
<reference evidence="10 11" key="1">
    <citation type="submission" date="2020-08" db="EMBL/GenBank/DDBJ databases">
        <title>Genomic Encyclopedia of Type Strains, Phase IV (KMG-IV): sequencing the most valuable type-strain genomes for metagenomic binning, comparative biology and taxonomic classification.</title>
        <authorList>
            <person name="Goeker M."/>
        </authorList>
    </citation>
    <scope>NUCLEOTIDE SEQUENCE [LARGE SCALE GENOMIC DNA]</scope>
    <source>
        <strain evidence="10 11">DSM 102235</strain>
    </source>
</reference>
<dbReference type="InterPro" id="IPR016181">
    <property type="entry name" value="Acyl_CoA_acyltransferase"/>
</dbReference>
<sequence length="177" mass="19663">MQHPRDLARAKIPTLRIPNAEDGTAIWDLVSACKPLDENSIYCNLLQCDHFADTCVVAELDGEVVGWVSGYVKPSEPHTLFVWQVAVSEKARGLGLGVLMMREILGRDVCDGVDTLQTTITSDNAASWGLFRKFARTMGGDLSYKPHFKKAEHFDGQASTENMVTIEFDEEKMERAA</sequence>
<dbReference type="Pfam" id="PF00583">
    <property type="entry name" value="Acetyltransf_1"/>
    <property type="match status" value="1"/>
</dbReference>
<dbReference type="InterPro" id="IPR000182">
    <property type="entry name" value="GNAT_dom"/>
</dbReference>
<dbReference type="GO" id="GO:0033816">
    <property type="term" value="F:diaminobutyrate acetyltransferase activity"/>
    <property type="evidence" value="ECO:0007669"/>
    <property type="project" value="UniProtKB-EC"/>
</dbReference>
<feature type="domain" description="N-acetyltransferase" evidence="9">
    <location>
        <begin position="13"/>
        <end position="171"/>
    </location>
</feature>
<dbReference type="RefSeq" id="WP_183966418.1">
    <property type="nucleotide sequence ID" value="NZ_BAABBZ010000007.1"/>
</dbReference>
<keyword evidence="5 8" id="KW-0808">Transferase</keyword>
<evidence type="ECO:0000256" key="7">
    <source>
        <dbReference type="ARBA" id="ARBA00048924"/>
    </source>
</evidence>
<dbReference type="UniPathway" id="UPA00067">
    <property type="reaction ID" value="UER00122"/>
</dbReference>
<comment type="similarity">
    <text evidence="2 8">Belongs to the acetyltransferase family. EctA subfamily.</text>
</comment>
<comment type="catalytic activity">
    <reaction evidence="7 8">
        <text>L-2,4-diaminobutanoate + acetyl-CoA = (2S)-4-acetamido-2-aminobutanoate + CoA + H(+)</text>
        <dbReference type="Rhea" id="RHEA:16901"/>
        <dbReference type="ChEBI" id="CHEBI:15378"/>
        <dbReference type="ChEBI" id="CHEBI:57287"/>
        <dbReference type="ChEBI" id="CHEBI:57288"/>
        <dbReference type="ChEBI" id="CHEBI:58761"/>
        <dbReference type="ChEBI" id="CHEBI:58929"/>
        <dbReference type="EC" id="2.3.1.178"/>
    </reaction>
</comment>
<dbReference type="Gene3D" id="3.40.630.30">
    <property type="match status" value="1"/>
</dbReference>
<evidence type="ECO:0000256" key="5">
    <source>
        <dbReference type="ARBA" id="ARBA00022679"/>
    </source>
</evidence>